<organism evidence="7 8">
    <name type="scientific">Nostoc punctiforme FACHB-252</name>
    <dbReference type="NCBI Taxonomy" id="1357509"/>
    <lineage>
        <taxon>Bacteria</taxon>
        <taxon>Bacillati</taxon>
        <taxon>Cyanobacteriota</taxon>
        <taxon>Cyanophyceae</taxon>
        <taxon>Nostocales</taxon>
        <taxon>Nostocaceae</taxon>
        <taxon>Nostoc</taxon>
    </lineage>
</organism>
<dbReference type="InterPro" id="IPR036100">
    <property type="entry name" value="QueA_sf"/>
</dbReference>
<evidence type="ECO:0000256" key="1">
    <source>
        <dbReference type="ARBA" id="ARBA00022490"/>
    </source>
</evidence>
<reference evidence="7 8" key="1">
    <citation type="journal article" date="2020" name="ISME J.">
        <title>Comparative genomics reveals insights into cyanobacterial evolution and habitat adaptation.</title>
        <authorList>
            <person name="Chen M.Y."/>
            <person name="Teng W.K."/>
            <person name="Zhao L."/>
            <person name="Hu C.X."/>
            <person name="Zhou Y.K."/>
            <person name="Han B.P."/>
            <person name="Song L.R."/>
            <person name="Shu W.S."/>
        </authorList>
    </citation>
    <scope>NUCLEOTIDE SEQUENCE [LARGE SCALE GENOMIC DNA]</scope>
    <source>
        <strain evidence="7 8">FACHB-252</strain>
    </source>
</reference>
<dbReference type="InterPro" id="IPR003699">
    <property type="entry name" value="QueA"/>
</dbReference>
<comment type="function">
    <text evidence="5">Transfers and isomerizes the ribose moiety from AdoMet to the 7-aminomethyl group of 7-deazaguanine (preQ1-tRNA) to give epoxyqueuosine (oQ-tRNA).</text>
</comment>
<dbReference type="NCBIfam" id="TIGR00113">
    <property type="entry name" value="queA"/>
    <property type="match status" value="1"/>
</dbReference>
<evidence type="ECO:0000256" key="5">
    <source>
        <dbReference type="HAMAP-Rule" id="MF_00113"/>
    </source>
</evidence>
<keyword evidence="1 5" id="KW-0963">Cytoplasm</keyword>
<dbReference type="SUPFAM" id="SSF111337">
    <property type="entry name" value="QueA-like"/>
    <property type="match status" value="2"/>
</dbReference>
<evidence type="ECO:0000256" key="3">
    <source>
        <dbReference type="ARBA" id="ARBA00022691"/>
    </source>
</evidence>
<comment type="subcellular location">
    <subcellularLocation>
        <location evidence="5">Cytoplasm</location>
    </subcellularLocation>
</comment>
<feature type="compositionally biased region" description="Gly residues" evidence="6">
    <location>
        <begin position="148"/>
        <end position="196"/>
    </location>
</feature>
<accession>A0ABR8HEZ9</accession>
<dbReference type="NCBIfam" id="NF001140">
    <property type="entry name" value="PRK00147.1"/>
    <property type="match status" value="1"/>
</dbReference>
<dbReference type="Pfam" id="PF02547">
    <property type="entry name" value="Queuosine_synth"/>
    <property type="match status" value="2"/>
</dbReference>
<comment type="similarity">
    <text evidence="5">Belongs to the QueA family.</text>
</comment>
<keyword evidence="8" id="KW-1185">Reference proteome</keyword>
<dbReference type="EMBL" id="JACJTC010000018">
    <property type="protein sequence ID" value="MBD2614358.1"/>
    <property type="molecule type" value="Genomic_DNA"/>
</dbReference>
<comment type="catalytic activity">
    <reaction evidence="5">
        <text>7-aminomethyl-7-carbaguanosine(34) in tRNA + S-adenosyl-L-methionine = epoxyqueuosine(34) in tRNA + adenine + L-methionine + 2 H(+)</text>
        <dbReference type="Rhea" id="RHEA:32155"/>
        <dbReference type="Rhea" id="RHEA-COMP:10342"/>
        <dbReference type="Rhea" id="RHEA-COMP:18582"/>
        <dbReference type="ChEBI" id="CHEBI:15378"/>
        <dbReference type="ChEBI" id="CHEBI:16708"/>
        <dbReference type="ChEBI" id="CHEBI:57844"/>
        <dbReference type="ChEBI" id="CHEBI:59789"/>
        <dbReference type="ChEBI" id="CHEBI:82833"/>
        <dbReference type="ChEBI" id="CHEBI:194443"/>
        <dbReference type="EC" id="2.4.99.17"/>
    </reaction>
</comment>
<keyword evidence="3 5" id="KW-0949">S-adenosyl-L-methionine</keyword>
<keyword evidence="4 5" id="KW-0671">Queuosine biosynthesis</keyword>
<evidence type="ECO:0000313" key="7">
    <source>
        <dbReference type="EMBL" id="MBD2614358.1"/>
    </source>
</evidence>
<dbReference type="Gene3D" id="2.40.10.240">
    <property type="entry name" value="QueA-like"/>
    <property type="match status" value="2"/>
</dbReference>
<comment type="subunit">
    <text evidence="5">Monomer.</text>
</comment>
<feature type="region of interest" description="Disordered" evidence="6">
    <location>
        <begin position="144"/>
        <end position="216"/>
    </location>
</feature>
<dbReference type="PANTHER" id="PTHR30307">
    <property type="entry name" value="S-ADENOSYLMETHIONINE:TRNA RIBOSYLTRANSFERASE-ISOMERASE"/>
    <property type="match status" value="1"/>
</dbReference>
<evidence type="ECO:0000256" key="6">
    <source>
        <dbReference type="SAM" id="MobiDB-lite"/>
    </source>
</evidence>
<dbReference type="InterPro" id="IPR042118">
    <property type="entry name" value="QueA_dom1"/>
</dbReference>
<dbReference type="GO" id="GO:0051075">
    <property type="term" value="F:S-adenosylmethionine:tRNA ribosyltransferase-isomerase activity"/>
    <property type="evidence" value="ECO:0007669"/>
    <property type="project" value="UniProtKB-EC"/>
</dbReference>
<sequence length="473" mass="50662">MKREISQIHLNNTFSSQTKDLELDCSVAGYDYELPPELIAQNPVFPRDSSQLLVVDSPTTGMETPPLNHIFRDLPALLRCGDLLVMNNTKVIPARLYGHKSTGAQIEVLLLEERQDNCWLALVKPGKRFKQGARIVFDVRGAREEDAGTGGRGDTGTGGRGDAGTGGRGDAGTGGRGDAGTGGRGDAGTGGRGDAGNGKATSDQRENSSPAYPTLSTSVSSFSVSERLSVPVSSPYLTATVLETDAATGGRLLQFDVPEGKSLVQLLEVFGEVPLPPYITASAAGDEQYQTVYAQKPGAIAAPTAGLHFTPELLQKLRDRQINQAFVTLHVGVGTFRPVEVEDVTTHQMHEEWIEVPATTVEQIRATKAAGGRIIAVGTTVVRALEGAAQSGNLEPFCGKTNLFIYPGYQWQVVDGLITNFHLPRSSLLMLVSALIGRQRLLNIYKQAIASQYRFYSFGDAMLILPEAVGHAI</sequence>
<dbReference type="EC" id="2.4.99.17" evidence="5"/>
<protein>
    <recommendedName>
        <fullName evidence="5">S-adenosylmethionine:tRNA ribosyltransferase-isomerase</fullName>
        <ecNumber evidence="5">2.4.99.17</ecNumber>
    </recommendedName>
    <alternativeName>
        <fullName evidence="5">Queuosine biosynthesis protein QueA</fullName>
    </alternativeName>
</protein>
<proteinExistence type="inferred from homology"/>
<name>A0ABR8HEZ9_NOSPU</name>
<dbReference type="Proteomes" id="UP000606396">
    <property type="component" value="Unassembled WGS sequence"/>
</dbReference>
<dbReference type="HAMAP" id="MF_00113">
    <property type="entry name" value="QueA"/>
    <property type="match status" value="1"/>
</dbReference>
<evidence type="ECO:0000313" key="8">
    <source>
        <dbReference type="Proteomes" id="UP000606396"/>
    </source>
</evidence>
<dbReference type="InterPro" id="IPR042119">
    <property type="entry name" value="QueA_dom2"/>
</dbReference>
<keyword evidence="7" id="KW-0328">Glycosyltransferase</keyword>
<gene>
    <name evidence="5 7" type="primary">queA</name>
    <name evidence="7" type="ORF">H6G94_24300</name>
</gene>
<evidence type="ECO:0000256" key="4">
    <source>
        <dbReference type="ARBA" id="ARBA00022785"/>
    </source>
</evidence>
<dbReference type="RefSeq" id="WP_190951356.1">
    <property type="nucleotide sequence ID" value="NZ_JACJTC010000018.1"/>
</dbReference>
<comment type="caution">
    <text evidence="7">The sequence shown here is derived from an EMBL/GenBank/DDBJ whole genome shotgun (WGS) entry which is preliminary data.</text>
</comment>
<evidence type="ECO:0000256" key="2">
    <source>
        <dbReference type="ARBA" id="ARBA00022679"/>
    </source>
</evidence>
<dbReference type="PANTHER" id="PTHR30307:SF0">
    <property type="entry name" value="S-ADENOSYLMETHIONINE:TRNA RIBOSYLTRANSFERASE-ISOMERASE"/>
    <property type="match status" value="1"/>
</dbReference>
<comment type="pathway">
    <text evidence="5">tRNA modification; tRNA-queuosine biosynthesis.</text>
</comment>
<keyword evidence="2 5" id="KW-0808">Transferase</keyword>
<dbReference type="Gene3D" id="3.40.1780.10">
    <property type="entry name" value="QueA-like"/>
    <property type="match status" value="2"/>
</dbReference>